<evidence type="ECO:0000256" key="7">
    <source>
        <dbReference type="RuleBase" id="RU363032"/>
    </source>
</evidence>
<evidence type="ECO:0000256" key="6">
    <source>
        <dbReference type="ARBA" id="ARBA00023136"/>
    </source>
</evidence>
<dbReference type="SUPFAM" id="SSF161098">
    <property type="entry name" value="MetI-like"/>
    <property type="match status" value="1"/>
</dbReference>
<feature type="transmembrane region" description="Helical" evidence="7">
    <location>
        <begin position="202"/>
        <end position="225"/>
    </location>
</feature>
<proteinExistence type="inferred from homology"/>
<feature type="transmembrane region" description="Helical" evidence="7">
    <location>
        <begin position="12"/>
        <end position="30"/>
    </location>
</feature>
<feature type="transmembrane region" description="Helical" evidence="7">
    <location>
        <begin position="263"/>
        <end position="282"/>
    </location>
</feature>
<dbReference type="RefSeq" id="WP_320285328.1">
    <property type="nucleotide sequence ID" value="NZ_JAVIIW010000001.1"/>
</dbReference>
<dbReference type="Gene3D" id="1.10.3720.10">
    <property type="entry name" value="MetI-like"/>
    <property type="match status" value="1"/>
</dbReference>
<evidence type="ECO:0000256" key="3">
    <source>
        <dbReference type="ARBA" id="ARBA00022475"/>
    </source>
</evidence>
<sequence length="293" mass="33642">MLASTRRAERRSAFILIAPFLLIYLVLFIYPTLKMLELSFTNAPLIGAGDWVYFKNYVRLFGDRLFKTAVWNTGYFVVLTVVPNVAIGLLIALMVDRLKGWTQSVVLAAFFLPYILPVSVVFLMWRWILDLQFGIAQYPIEFFYGERVPVFRTIPWFLPMVGLITIWWTNGFNVLLFIAGLRNISPEIYDAAAMDGANRWQLFWKITWPLIWPVTALVATIQLILQLKIFDQVYLFSVGGRSEPTMVLVQYIYREAFQRNHGGYAATIATALFVLIAALSVLQYQVLRARGAE</sequence>
<dbReference type="PROSITE" id="PS50928">
    <property type="entry name" value="ABC_TM1"/>
    <property type="match status" value="1"/>
</dbReference>
<dbReference type="PANTHER" id="PTHR30193">
    <property type="entry name" value="ABC TRANSPORTER PERMEASE PROTEIN"/>
    <property type="match status" value="1"/>
</dbReference>
<evidence type="ECO:0000256" key="1">
    <source>
        <dbReference type="ARBA" id="ARBA00004651"/>
    </source>
</evidence>
<gene>
    <name evidence="9" type="ORF">RFN28_00070</name>
</gene>
<comment type="subcellular location">
    <subcellularLocation>
        <location evidence="1 7">Cell membrane</location>
        <topology evidence="1 7">Multi-pass membrane protein</topology>
    </subcellularLocation>
</comment>
<keyword evidence="6 7" id="KW-0472">Membrane</keyword>
<feature type="transmembrane region" description="Helical" evidence="7">
    <location>
        <begin position="156"/>
        <end position="181"/>
    </location>
</feature>
<dbReference type="InterPro" id="IPR035906">
    <property type="entry name" value="MetI-like_sf"/>
</dbReference>
<evidence type="ECO:0000256" key="5">
    <source>
        <dbReference type="ARBA" id="ARBA00022989"/>
    </source>
</evidence>
<evidence type="ECO:0000256" key="2">
    <source>
        <dbReference type="ARBA" id="ARBA00022448"/>
    </source>
</evidence>
<evidence type="ECO:0000313" key="9">
    <source>
        <dbReference type="EMBL" id="MDX8476865.1"/>
    </source>
</evidence>
<dbReference type="Pfam" id="PF00528">
    <property type="entry name" value="BPD_transp_1"/>
    <property type="match status" value="1"/>
</dbReference>
<keyword evidence="4 7" id="KW-0812">Transmembrane</keyword>
<organism evidence="9 10">
    <name type="scientific">Mesorhizobium album</name>
    <dbReference type="NCBI Taxonomy" id="3072314"/>
    <lineage>
        <taxon>Bacteria</taxon>
        <taxon>Pseudomonadati</taxon>
        <taxon>Pseudomonadota</taxon>
        <taxon>Alphaproteobacteria</taxon>
        <taxon>Hyphomicrobiales</taxon>
        <taxon>Phyllobacteriaceae</taxon>
        <taxon>Mesorhizobium</taxon>
    </lineage>
</organism>
<protein>
    <submittedName>
        <fullName evidence="9">Sugar ABC transporter permease</fullName>
    </submittedName>
</protein>
<feature type="domain" description="ABC transmembrane type-1" evidence="8">
    <location>
        <begin position="70"/>
        <end position="283"/>
    </location>
</feature>
<keyword evidence="3" id="KW-1003">Cell membrane</keyword>
<dbReference type="InterPro" id="IPR000515">
    <property type="entry name" value="MetI-like"/>
</dbReference>
<dbReference type="EMBL" id="JAVIIW010000001">
    <property type="protein sequence ID" value="MDX8476865.1"/>
    <property type="molecule type" value="Genomic_DNA"/>
</dbReference>
<keyword evidence="10" id="KW-1185">Reference proteome</keyword>
<keyword evidence="2 7" id="KW-0813">Transport</keyword>
<evidence type="ECO:0000313" key="10">
    <source>
        <dbReference type="Proteomes" id="UP001287059"/>
    </source>
</evidence>
<dbReference type="InterPro" id="IPR051393">
    <property type="entry name" value="ABC_transporter_permease"/>
</dbReference>
<dbReference type="PANTHER" id="PTHR30193:SF37">
    <property type="entry name" value="INNER MEMBRANE ABC TRANSPORTER PERMEASE PROTEIN YCJO"/>
    <property type="match status" value="1"/>
</dbReference>
<evidence type="ECO:0000259" key="8">
    <source>
        <dbReference type="PROSITE" id="PS50928"/>
    </source>
</evidence>
<name>A0ABU4XQ54_9HYPH</name>
<feature type="transmembrane region" description="Helical" evidence="7">
    <location>
        <begin position="105"/>
        <end position="128"/>
    </location>
</feature>
<comment type="similarity">
    <text evidence="7">Belongs to the binding-protein-dependent transport system permease family.</text>
</comment>
<reference evidence="9 10" key="1">
    <citation type="submission" date="2023-08" db="EMBL/GenBank/DDBJ databases">
        <title>Implementing the SeqCode for naming new Mesorhizobium species isolated from Vachellia karroo root nodules.</title>
        <authorList>
            <person name="Van Lill M."/>
        </authorList>
    </citation>
    <scope>NUCLEOTIDE SEQUENCE [LARGE SCALE GENOMIC DNA]</scope>
    <source>
        <strain evidence="9 10">VK24D</strain>
    </source>
</reference>
<accession>A0ABU4XQ54</accession>
<feature type="transmembrane region" description="Helical" evidence="7">
    <location>
        <begin position="74"/>
        <end position="93"/>
    </location>
</feature>
<keyword evidence="5 7" id="KW-1133">Transmembrane helix</keyword>
<dbReference type="CDD" id="cd06261">
    <property type="entry name" value="TM_PBP2"/>
    <property type="match status" value="1"/>
</dbReference>
<dbReference type="Proteomes" id="UP001287059">
    <property type="component" value="Unassembled WGS sequence"/>
</dbReference>
<comment type="caution">
    <text evidence="9">The sequence shown here is derived from an EMBL/GenBank/DDBJ whole genome shotgun (WGS) entry which is preliminary data.</text>
</comment>
<evidence type="ECO:0000256" key="4">
    <source>
        <dbReference type="ARBA" id="ARBA00022692"/>
    </source>
</evidence>